<evidence type="ECO:0000256" key="1">
    <source>
        <dbReference type="SAM" id="SignalP"/>
    </source>
</evidence>
<dbReference type="EMBL" id="KZ989178">
    <property type="protein sequence ID" value="RKP27621.1"/>
    <property type="molecule type" value="Genomic_DNA"/>
</dbReference>
<protein>
    <submittedName>
        <fullName evidence="2">Uncharacterized protein</fullName>
    </submittedName>
</protein>
<evidence type="ECO:0000313" key="2">
    <source>
        <dbReference type="EMBL" id="RKP27621.1"/>
    </source>
</evidence>
<dbReference type="AlphaFoldDB" id="A0A4P9Z6W7"/>
<sequence length="279" mass="31497">MLLATKTTLAAVAAMLALVAMTPDTAEAIRWPFKTTKKQPQEVNLSPIPGLQLNPADRTMGTLTRARAIIPVDIKCFSEPFRLLENMGEETVAELYQASACTKYMPTEPADQQVKDSLFCPLAHYMDKNEGTCYVVEAIKREQEIYSKPLMHSPNKVVCSRLDDIIEELKAVHNLAKKLGCYPSWQENDVLLNAKGQLRIDTSRNLLCRRAINLYKLSPTATPFVKAVEKLTYAQHAFVFKLYDKCFPKEHKLIEQIMLMDELPALPKSKRRSTPARGI</sequence>
<organism evidence="2 3">
    <name type="scientific">Syncephalis pseudoplumigaleata</name>
    <dbReference type="NCBI Taxonomy" id="1712513"/>
    <lineage>
        <taxon>Eukaryota</taxon>
        <taxon>Fungi</taxon>
        <taxon>Fungi incertae sedis</taxon>
        <taxon>Zoopagomycota</taxon>
        <taxon>Zoopagomycotina</taxon>
        <taxon>Zoopagomycetes</taxon>
        <taxon>Zoopagales</taxon>
        <taxon>Piptocephalidaceae</taxon>
        <taxon>Syncephalis</taxon>
    </lineage>
</organism>
<dbReference type="Proteomes" id="UP000278143">
    <property type="component" value="Unassembled WGS sequence"/>
</dbReference>
<reference evidence="3" key="1">
    <citation type="journal article" date="2018" name="Nat. Microbiol.">
        <title>Leveraging single-cell genomics to expand the fungal tree of life.</title>
        <authorList>
            <person name="Ahrendt S.R."/>
            <person name="Quandt C.A."/>
            <person name="Ciobanu D."/>
            <person name="Clum A."/>
            <person name="Salamov A."/>
            <person name="Andreopoulos B."/>
            <person name="Cheng J.F."/>
            <person name="Woyke T."/>
            <person name="Pelin A."/>
            <person name="Henrissat B."/>
            <person name="Reynolds N.K."/>
            <person name="Benny G.L."/>
            <person name="Smith M.E."/>
            <person name="James T.Y."/>
            <person name="Grigoriev I.V."/>
        </authorList>
    </citation>
    <scope>NUCLEOTIDE SEQUENCE [LARGE SCALE GENOMIC DNA]</scope>
    <source>
        <strain evidence="3">Benny S71-1</strain>
    </source>
</reference>
<feature type="signal peptide" evidence="1">
    <location>
        <begin position="1"/>
        <end position="28"/>
    </location>
</feature>
<keyword evidence="1" id="KW-0732">Signal</keyword>
<accession>A0A4P9Z6W7</accession>
<evidence type="ECO:0000313" key="3">
    <source>
        <dbReference type="Proteomes" id="UP000278143"/>
    </source>
</evidence>
<keyword evidence="3" id="KW-1185">Reference proteome</keyword>
<feature type="chain" id="PRO_5020448257" evidence="1">
    <location>
        <begin position="29"/>
        <end position="279"/>
    </location>
</feature>
<gene>
    <name evidence="2" type="ORF">SYNPS1DRAFT_26734</name>
</gene>
<proteinExistence type="predicted"/>
<name>A0A4P9Z6W7_9FUNG</name>